<dbReference type="InterPro" id="IPR002645">
    <property type="entry name" value="STAS_dom"/>
</dbReference>
<reference evidence="4" key="1">
    <citation type="submission" date="2021-01" db="EMBL/GenBank/DDBJ databases">
        <title>Whole genome shotgun sequence of Sinosporangium siamense NBRC 109515.</title>
        <authorList>
            <person name="Komaki H."/>
            <person name="Tamura T."/>
        </authorList>
    </citation>
    <scope>NUCLEOTIDE SEQUENCE</scope>
    <source>
        <strain evidence="4">NBRC 109515</strain>
    </source>
</reference>
<evidence type="ECO:0000256" key="2">
    <source>
        <dbReference type="RuleBase" id="RU003749"/>
    </source>
</evidence>
<dbReference type="PROSITE" id="PS50801">
    <property type="entry name" value="STAS"/>
    <property type="match status" value="1"/>
</dbReference>
<evidence type="ECO:0000313" key="4">
    <source>
        <dbReference type="EMBL" id="GII95820.1"/>
    </source>
</evidence>
<dbReference type="Gene3D" id="3.30.750.24">
    <property type="entry name" value="STAS domain"/>
    <property type="match status" value="1"/>
</dbReference>
<dbReference type="NCBIfam" id="TIGR00377">
    <property type="entry name" value="ant_ant_sig"/>
    <property type="match status" value="1"/>
</dbReference>
<dbReference type="SUPFAM" id="SSF52091">
    <property type="entry name" value="SpoIIaa-like"/>
    <property type="match status" value="1"/>
</dbReference>
<name>A0A919V861_9ACTN</name>
<dbReference type="Pfam" id="PF01740">
    <property type="entry name" value="STAS"/>
    <property type="match status" value="1"/>
</dbReference>
<proteinExistence type="inferred from homology"/>
<dbReference type="EMBL" id="BOOW01000038">
    <property type="protein sequence ID" value="GII95820.1"/>
    <property type="molecule type" value="Genomic_DNA"/>
</dbReference>
<dbReference type="CDD" id="cd07043">
    <property type="entry name" value="STAS_anti-anti-sigma_factors"/>
    <property type="match status" value="1"/>
</dbReference>
<dbReference type="PANTHER" id="PTHR33495">
    <property type="entry name" value="ANTI-SIGMA FACTOR ANTAGONIST TM_1081-RELATED-RELATED"/>
    <property type="match status" value="1"/>
</dbReference>
<dbReference type="Proteomes" id="UP000606172">
    <property type="component" value="Unassembled WGS sequence"/>
</dbReference>
<evidence type="ECO:0000256" key="1">
    <source>
        <dbReference type="ARBA" id="ARBA00009013"/>
    </source>
</evidence>
<protein>
    <recommendedName>
        <fullName evidence="2">Anti-sigma factor antagonist</fullName>
    </recommendedName>
</protein>
<organism evidence="4 5">
    <name type="scientific">Sinosporangium siamense</name>
    <dbReference type="NCBI Taxonomy" id="1367973"/>
    <lineage>
        <taxon>Bacteria</taxon>
        <taxon>Bacillati</taxon>
        <taxon>Actinomycetota</taxon>
        <taxon>Actinomycetes</taxon>
        <taxon>Streptosporangiales</taxon>
        <taxon>Streptosporangiaceae</taxon>
        <taxon>Sinosporangium</taxon>
    </lineage>
</organism>
<gene>
    <name evidence="4" type="primary">rsbV_3</name>
    <name evidence="4" type="ORF">Ssi02_60510</name>
</gene>
<comment type="similarity">
    <text evidence="1 2">Belongs to the anti-sigma-factor antagonist family.</text>
</comment>
<dbReference type="AlphaFoldDB" id="A0A919V861"/>
<comment type="caution">
    <text evidence="4">The sequence shown here is derived from an EMBL/GenBank/DDBJ whole genome shotgun (WGS) entry which is preliminary data.</text>
</comment>
<feature type="domain" description="STAS" evidence="3">
    <location>
        <begin position="22"/>
        <end position="131"/>
    </location>
</feature>
<evidence type="ECO:0000259" key="3">
    <source>
        <dbReference type="PROSITE" id="PS50801"/>
    </source>
</evidence>
<dbReference type="GO" id="GO:0043856">
    <property type="term" value="F:anti-sigma factor antagonist activity"/>
    <property type="evidence" value="ECO:0007669"/>
    <property type="project" value="InterPro"/>
</dbReference>
<dbReference type="InterPro" id="IPR003658">
    <property type="entry name" value="Anti-sigma_ant"/>
</dbReference>
<sequence>MPVLPENVTQGLSGASVPAVELKVSTRTHADHAVMAIAGEIDLYTAPRLQSEFTRLLQEGPTRVVIDMSAVDFCDSTGMNVLLSALKRLKERGGALEVAAPRPAVRKILQVTGLDSVFTVHDAVPEELLTAEPKG</sequence>
<keyword evidence="5" id="KW-1185">Reference proteome</keyword>
<accession>A0A919V861</accession>
<dbReference type="InterPro" id="IPR036513">
    <property type="entry name" value="STAS_dom_sf"/>
</dbReference>
<dbReference type="PANTHER" id="PTHR33495:SF2">
    <property type="entry name" value="ANTI-SIGMA FACTOR ANTAGONIST TM_1081-RELATED"/>
    <property type="match status" value="1"/>
</dbReference>
<evidence type="ECO:0000313" key="5">
    <source>
        <dbReference type="Proteomes" id="UP000606172"/>
    </source>
</evidence>